<dbReference type="RefSeq" id="WP_149765658.1">
    <property type="nucleotide sequence ID" value="NZ_FTMK01000010.1"/>
</dbReference>
<dbReference type="OrthoDB" id="9805277at2"/>
<dbReference type="PANTHER" id="PTHR37418:SF2">
    <property type="entry name" value="3-KETO-5-AMINOHEXANOATE CLEAVAGE ENZYME"/>
    <property type="match status" value="1"/>
</dbReference>
<evidence type="ECO:0000256" key="3">
    <source>
        <dbReference type="ARBA" id="ARBA00022723"/>
    </source>
</evidence>
<keyword evidence="4" id="KW-0862">Zinc</keyword>
<evidence type="ECO:0000313" key="5">
    <source>
        <dbReference type="EMBL" id="SIQ61507.1"/>
    </source>
</evidence>
<evidence type="ECO:0000256" key="4">
    <source>
        <dbReference type="ARBA" id="ARBA00022833"/>
    </source>
</evidence>
<gene>
    <name evidence="5" type="ORF">SAMN05421641_110106</name>
</gene>
<evidence type="ECO:0000256" key="1">
    <source>
        <dbReference type="ARBA" id="ARBA00001947"/>
    </source>
</evidence>
<dbReference type="PROSITE" id="PS51257">
    <property type="entry name" value="PROKAR_LIPOPROTEIN"/>
    <property type="match status" value="1"/>
</dbReference>
<dbReference type="Gene3D" id="3.20.20.70">
    <property type="entry name" value="Aldolase class I"/>
    <property type="match status" value="1"/>
</dbReference>
<dbReference type="Pfam" id="PF05853">
    <property type="entry name" value="BKACE"/>
    <property type="match status" value="1"/>
</dbReference>
<dbReference type="Proteomes" id="UP000323956">
    <property type="component" value="Unassembled WGS sequence"/>
</dbReference>
<dbReference type="InterPro" id="IPR013785">
    <property type="entry name" value="Aldolase_TIM"/>
</dbReference>
<dbReference type="EMBL" id="FTMK01000010">
    <property type="protein sequence ID" value="SIQ61507.1"/>
    <property type="molecule type" value="Genomic_DNA"/>
</dbReference>
<dbReference type="InterPro" id="IPR008567">
    <property type="entry name" value="BKACE"/>
</dbReference>
<protein>
    <submittedName>
        <fullName evidence="5">Uncharacterized conserved protein, DUF849 family</fullName>
    </submittedName>
</protein>
<dbReference type="AlphaFoldDB" id="A0A1N6U7I9"/>
<comment type="cofactor">
    <cofactor evidence="1">
        <name>Zn(2+)</name>
        <dbReference type="ChEBI" id="CHEBI:29105"/>
    </cofactor>
</comment>
<sequence>MKRKVILTCAVTGDGPIHPRYPDYPVTPAQIASACIEAADAGASVVHIHGRDPQTGLGNRSAAIFREIVQRVREKNDDVVLNLTTGMGATFVPEPKNEAVAHPTTDMASAEERCRHVLENLPELCTLDATTMNLEGGIAGAPDCIFMNTPGTLNRMAAAIASCGTKPEIEVFNPGDILLARRMVEQGVIASPPLFQICLGVKWSAPADAKTLIYMKELLPPDAIWSAFGISRWQMDIVALSTVMGGHCRVGLEDNIYLERGVFATNGQLVERAGRIITELGCAVATPAEARAILGLRQPATSPEPA</sequence>
<evidence type="ECO:0000256" key="2">
    <source>
        <dbReference type="ARBA" id="ARBA00022679"/>
    </source>
</evidence>
<evidence type="ECO:0000313" key="6">
    <source>
        <dbReference type="Proteomes" id="UP000323956"/>
    </source>
</evidence>
<keyword evidence="2" id="KW-0808">Transferase</keyword>
<reference evidence="5 6" key="1">
    <citation type="submission" date="2017-01" db="EMBL/GenBank/DDBJ databases">
        <authorList>
            <person name="Varghese N."/>
            <person name="Submissions S."/>
        </authorList>
    </citation>
    <scope>NUCLEOTIDE SEQUENCE [LARGE SCALE GENOMIC DNA]</scope>
    <source>
        <strain evidence="5 6">ATCC 700171</strain>
    </source>
</reference>
<name>A0A1N6U7I9_9RHOB</name>
<dbReference type="GO" id="GO:0043720">
    <property type="term" value="F:3-keto-5-aminohexanoate cleavage activity"/>
    <property type="evidence" value="ECO:0007669"/>
    <property type="project" value="InterPro"/>
</dbReference>
<keyword evidence="3" id="KW-0479">Metal-binding</keyword>
<accession>A0A1N6U7I9</accession>
<proteinExistence type="predicted"/>
<dbReference type="GO" id="GO:0046872">
    <property type="term" value="F:metal ion binding"/>
    <property type="evidence" value="ECO:0007669"/>
    <property type="project" value="UniProtKB-KW"/>
</dbReference>
<dbReference type="PANTHER" id="PTHR37418">
    <property type="entry name" value="3-KETO-5-AMINOHEXANOATE CLEAVAGE ENZYME-RELATED"/>
    <property type="match status" value="1"/>
</dbReference>
<organism evidence="5 6">
    <name type="scientific">Paracoccus thiocyanatus</name>
    <dbReference type="NCBI Taxonomy" id="34006"/>
    <lineage>
        <taxon>Bacteria</taxon>
        <taxon>Pseudomonadati</taxon>
        <taxon>Pseudomonadota</taxon>
        <taxon>Alphaproteobacteria</taxon>
        <taxon>Rhodobacterales</taxon>
        <taxon>Paracoccaceae</taxon>
        <taxon>Paracoccus</taxon>
    </lineage>
</organism>